<protein>
    <submittedName>
        <fullName evidence="2">Uncharacterized protein</fullName>
    </submittedName>
</protein>
<dbReference type="AlphaFoldDB" id="A0A4Y5Z1L1"/>
<dbReference type="RefSeq" id="WP_139980106.1">
    <property type="nucleotide sequence ID" value="NZ_CP041046.1"/>
</dbReference>
<gene>
    <name evidence="2" type="ORF">FIV34_04535</name>
</gene>
<evidence type="ECO:0000313" key="3">
    <source>
        <dbReference type="Proteomes" id="UP000316093"/>
    </source>
</evidence>
<dbReference type="EMBL" id="CP041046">
    <property type="protein sequence ID" value="QDE38519.1"/>
    <property type="molecule type" value="Genomic_DNA"/>
</dbReference>
<feature type="transmembrane region" description="Helical" evidence="1">
    <location>
        <begin position="48"/>
        <end position="69"/>
    </location>
</feature>
<name>A0A4Y5Z1L1_9GAMM</name>
<organism evidence="2 3">
    <name type="scientific">Luteibacter pinisoli</name>
    <dbReference type="NCBI Taxonomy" id="2589080"/>
    <lineage>
        <taxon>Bacteria</taxon>
        <taxon>Pseudomonadati</taxon>
        <taxon>Pseudomonadota</taxon>
        <taxon>Gammaproteobacteria</taxon>
        <taxon>Lysobacterales</taxon>
        <taxon>Rhodanobacteraceae</taxon>
        <taxon>Luteibacter</taxon>
    </lineage>
</organism>
<dbReference type="OrthoDB" id="5956808at2"/>
<dbReference type="Proteomes" id="UP000316093">
    <property type="component" value="Chromosome"/>
</dbReference>
<evidence type="ECO:0000313" key="2">
    <source>
        <dbReference type="EMBL" id="QDE38519.1"/>
    </source>
</evidence>
<keyword evidence="3" id="KW-1185">Reference proteome</keyword>
<dbReference type="KEGG" id="lpy:FIV34_04535"/>
<proteinExistence type="predicted"/>
<sequence>MNELDYLRQTRALNRPVAPRRDLWAGIEARLDVVPAAQPSRHRRAQPWLMAAAIAAVAVISGGIGLHLAPGGSDAVAEAHTNWKPADPRLTGAAVELDAARMELTQAMQDSPQSPALQRLLQKTERQRDRLRTFDKQAG</sequence>
<accession>A0A4Y5Z1L1</accession>
<evidence type="ECO:0000256" key="1">
    <source>
        <dbReference type="SAM" id="Phobius"/>
    </source>
</evidence>
<keyword evidence="1" id="KW-1133">Transmembrane helix</keyword>
<keyword evidence="1" id="KW-0812">Transmembrane</keyword>
<keyword evidence="1" id="KW-0472">Membrane</keyword>
<reference evidence="2 3" key="1">
    <citation type="submission" date="2019-06" db="EMBL/GenBank/DDBJ databases">
        <title>A complete genome sequence for Luteibacter pinisoli MAH-14.</title>
        <authorList>
            <person name="Baltrus D.A."/>
        </authorList>
    </citation>
    <scope>NUCLEOTIDE SEQUENCE [LARGE SCALE GENOMIC DNA]</scope>
    <source>
        <strain evidence="2 3">MAH-14</strain>
    </source>
</reference>